<keyword evidence="1" id="KW-1133">Transmembrane helix</keyword>
<dbReference type="AlphaFoldDB" id="A0AA86N2M8"/>
<evidence type="ECO:0000256" key="1">
    <source>
        <dbReference type="SAM" id="Phobius"/>
    </source>
</evidence>
<protein>
    <submittedName>
        <fullName evidence="2">Uncharacterized protein</fullName>
    </submittedName>
</protein>
<sequence>MSQSRWNQNVWRIPLLFVSDLRKQPAWIPIWVLALMIMNMASLAFWSEPLAKVIFVTFLLSVLLMMGLYAKFGFERILGLGHVFWIPLLAYVLVHLRRAEGEFQTYLTMLSLGIGASLLFDIVDVWKYVSMKKLSD</sequence>
<evidence type="ECO:0000313" key="2">
    <source>
        <dbReference type="EMBL" id="CAI4033410.1"/>
    </source>
</evidence>
<feature type="transmembrane region" description="Helical" evidence="1">
    <location>
        <begin position="106"/>
        <end position="126"/>
    </location>
</feature>
<proteinExistence type="predicted"/>
<dbReference type="EMBL" id="OX365700">
    <property type="protein sequence ID" value="CAI4033410.1"/>
    <property type="molecule type" value="Genomic_DNA"/>
</dbReference>
<name>A0AA86N2M8_9BACT</name>
<evidence type="ECO:0000313" key="3">
    <source>
        <dbReference type="Proteomes" id="UP001179121"/>
    </source>
</evidence>
<dbReference type="Proteomes" id="UP001179121">
    <property type="component" value="Chromosome"/>
</dbReference>
<dbReference type="KEGG" id="nti:DNFV4_03846"/>
<dbReference type="RefSeq" id="WP_289270586.1">
    <property type="nucleotide sequence ID" value="NZ_OX365700.1"/>
</dbReference>
<keyword evidence="3" id="KW-1185">Reference proteome</keyword>
<reference evidence="2" key="1">
    <citation type="submission" date="2022-10" db="EMBL/GenBank/DDBJ databases">
        <authorList>
            <person name="Koch H."/>
        </authorList>
    </citation>
    <scope>NUCLEOTIDE SEQUENCE</scope>
    <source>
        <strain evidence="2">DNF</strain>
    </source>
</reference>
<gene>
    <name evidence="2" type="ORF">DNFV4_03846</name>
</gene>
<feature type="transmembrane region" description="Helical" evidence="1">
    <location>
        <begin position="26"/>
        <end position="47"/>
    </location>
</feature>
<organism evidence="2 3">
    <name type="scientific">Nitrospira tepida</name>
    <dbReference type="NCBI Taxonomy" id="2973512"/>
    <lineage>
        <taxon>Bacteria</taxon>
        <taxon>Pseudomonadati</taxon>
        <taxon>Nitrospirota</taxon>
        <taxon>Nitrospiria</taxon>
        <taxon>Nitrospirales</taxon>
        <taxon>Nitrospiraceae</taxon>
        <taxon>Nitrospira</taxon>
    </lineage>
</organism>
<accession>A0AA86N2M8</accession>
<feature type="transmembrane region" description="Helical" evidence="1">
    <location>
        <begin position="77"/>
        <end position="94"/>
    </location>
</feature>
<feature type="transmembrane region" description="Helical" evidence="1">
    <location>
        <begin position="53"/>
        <end position="70"/>
    </location>
</feature>
<keyword evidence="1" id="KW-0472">Membrane</keyword>
<keyword evidence="1" id="KW-0812">Transmembrane</keyword>